<accession>A0A934U1Z8</accession>
<sequence>MHPAPQLARRLDSLRSSAIRDLLTVTARADIISLAGGLPDPELVPRARIAAAAVDALGGLSAVQYTETPGWAGLREVLAARNSVQCGRPVGVNEIFTTHGSQQALSLLAQVLIDPGAVVVVENPAYIGALQSFRAVDAKIEALPMDADGLSVDALEELLATGVRPTVVHTVSNFHNPASRSLSTDRRIRLAALAEQFGFWVIEDDPYGEIWFDEPSPRPVAAYSDRVIRLSSASKIIAPALRTGWLQAPEHVCRAVELVRQGADLCGSALTQQIVAELIADDRWLEHHIDGVRAAYRERAEILCAAVDQEFGDVIERTDVTGGMFCWIDFLDGTDTQKLLPLALQAGVAFVPGSAFAVGDGYQNSMRLCFTTSDGPVLEAAVTRLARAHEELALA</sequence>
<dbReference type="Gene3D" id="3.90.1150.10">
    <property type="entry name" value="Aspartate Aminotransferase, domain 1"/>
    <property type="match status" value="1"/>
</dbReference>
<comment type="subunit">
    <text evidence="3">Homodimer.</text>
</comment>
<dbReference type="InterPro" id="IPR015422">
    <property type="entry name" value="PyrdxlP-dep_Trfase_small"/>
</dbReference>
<evidence type="ECO:0000313" key="8">
    <source>
        <dbReference type="EMBL" id="MBJ8338462.1"/>
    </source>
</evidence>
<evidence type="ECO:0000256" key="1">
    <source>
        <dbReference type="ARBA" id="ARBA00001933"/>
    </source>
</evidence>
<keyword evidence="5" id="KW-0808">Transferase</keyword>
<dbReference type="RefSeq" id="WP_199703151.1">
    <property type="nucleotide sequence ID" value="NZ_JAEMNV010000002.1"/>
</dbReference>
<dbReference type="GO" id="GO:1901605">
    <property type="term" value="P:alpha-amino acid metabolic process"/>
    <property type="evidence" value="ECO:0007669"/>
    <property type="project" value="TreeGrafter"/>
</dbReference>
<evidence type="ECO:0000256" key="4">
    <source>
        <dbReference type="ARBA" id="ARBA00022576"/>
    </source>
</evidence>
<evidence type="ECO:0000256" key="3">
    <source>
        <dbReference type="ARBA" id="ARBA00011738"/>
    </source>
</evidence>
<evidence type="ECO:0000256" key="6">
    <source>
        <dbReference type="ARBA" id="ARBA00022898"/>
    </source>
</evidence>
<dbReference type="SUPFAM" id="SSF53383">
    <property type="entry name" value="PLP-dependent transferases"/>
    <property type="match status" value="1"/>
</dbReference>
<comment type="cofactor">
    <cofactor evidence="1">
        <name>pyridoxal 5'-phosphate</name>
        <dbReference type="ChEBI" id="CHEBI:597326"/>
    </cofactor>
</comment>
<dbReference type="InterPro" id="IPR015424">
    <property type="entry name" value="PyrdxlP-dep_Trfase"/>
</dbReference>
<comment type="similarity">
    <text evidence="2">Belongs to the class-I pyridoxal-phosphate-dependent aminotransferase family.</text>
</comment>
<evidence type="ECO:0000313" key="9">
    <source>
        <dbReference type="Proteomes" id="UP000655868"/>
    </source>
</evidence>
<dbReference type="PANTHER" id="PTHR42790:SF19">
    <property type="entry name" value="KYNURENINE_ALPHA-AMINOADIPATE AMINOTRANSFERASE, MITOCHONDRIAL"/>
    <property type="match status" value="1"/>
</dbReference>
<protein>
    <submittedName>
        <fullName evidence="8">PLP-dependent aminotransferase family protein</fullName>
    </submittedName>
</protein>
<dbReference type="GO" id="GO:0008483">
    <property type="term" value="F:transaminase activity"/>
    <property type="evidence" value="ECO:0007669"/>
    <property type="project" value="UniProtKB-KW"/>
</dbReference>
<dbReference type="Pfam" id="PF00155">
    <property type="entry name" value="Aminotran_1_2"/>
    <property type="match status" value="1"/>
</dbReference>
<dbReference type="Gene3D" id="3.40.640.10">
    <property type="entry name" value="Type I PLP-dependent aspartate aminotransferase-like (Major domain)"/>
    <property type="match status" value="1"/>
</dbReference>
<proteinExistence type="inferred from homology"/>
<dbReference type="Proteomes" id="UP000655868">
    <property type="component" value="Unassembled WGS sequence"/>
</dbReference>
<dbReference type="InterPro" id="IPR004839">
    <property type="entry name" value="Aminotransferase_I/II_large"/>
</dbReference>
<keyword evidence="6" id="KW-0663">Pyridoxal phosphate</keyword>
<keyword evidence="4 8" id="KW-0032">Aminotransferase</keyword>
<dbReference type="InterPro" id="IPR015421">
    <property type="entry name" value="PyrdxlP-dep_Trfase_major"/>
</dbReference>
<dbReference type="GO" id="GO:0030170">
    <property type="term" value="F:pyridoxal phosphate binding"/>
    <property type="evidence" value="ECO:0007669"/>
    <property type="project" value="InterPro"/>
</dbReference>
<dbReference type="FunFam" id="3.40.640.10:FF:000053">
    <property type="entry name" value="Aminotransferase, class I"/>
    <property type="match status" value="1"/>
</dbReference>
<feature type="domain" description="Aminotransferase class I/classII large" evidence="7">
    <location>
        <begin position="30"/>
        <end position="383"/>
    </location>
</feature>
<reference evidence="8" key="1">
    <citation type="submission" date="2020-12" db="EMBL/GenBank/DDBJ databases">
        <title>Antrihabitans popcorni sp. nov. and Antrihabitans auranticaus sp. nov., isolated from a larva cave.</title>
        <authorList>
            <person name="Lee S.D."/>
            <person name="Kim I.S."/>
        </authorList>
    </citation>
    <scope>NUCLEOTIDE SEQUENCE</scope>
    <source>
        <strain evidence="8">YC3-6</strain>
    </source>
</reference>
<evidence type="ECO:0000259" key="7">
    <source>
        <dbReference type="Pfam" id="PF00155"/>
    </source>
</evidence>
<organism evidence="8 9">
    <name type="scientific">Antrihabitans stalagmiti</name>
    <dbReference type="NCBI Taxonomy" id="2799499"/>
    <lineage>
        <taxon>Bacteria</taxon>
        <taxon>Bacillati</taxon>
        <taxon>Actinomycetota</taxon>
        <taxon>Actinomycetes</taxon>
        <taxon>Mycobacteriales</taxon>
        <taxon>Nocardiaceae</taxon>
        <taxon>Antrihabitans</taxon>
    </lineage>
</organism>
<gene>
    <name evidence="8" type="ORF">JGU71_06175</name>
</gene>
<dbReference type="CDD" id="cd00609">
    <property type="entry name" value="AAT_like"/>
    <property type="match status" value="1"/>
</dbReference>
<dbReference type="AlphaFoldDB" id="A0A934U1Z8"/>
<comment type="caution">
    <text evidence="8">The sequence shown here is derived from an EMBL/GenBank/DDBJ whole genome shotgun (WGS) entry which is preliminary data.</text>
</comment>
<dbReference type="PANTHER" id="PTHR42790">
    <property type="entry name" value="AMINOTRANSFERASE"/>
    <property type="match status" value="1"/>
</dbReference>
<dbReference type="InterPro" id="IPR050859">
    <property type="entry name" value="Class-I_PLP-dep_aminotransf"/>
</dbReference>
<evidence type="ECO:0000256" key="5">
    <source>
        <dbReference type="ARBA" id="ARBA00022679"/>
    </source>
</evidence>
<dbReference type="EMBL" id="JAEMNV010000002">
    <property type="protein sequence ID" value="MBJ8338462.1"/>
    <property type="molecule type" value="Genomic_DNA"/>
</dbReference>
<evidence type="ECO:0000256" key="2">
    <source>
        <dbReference type="ARBA" id="ARBA00007441"/>
    </source>
</evidence>
<name>A0A934U1Z8_9NOCA</name>
<keyword evidence="9" id="KW-1185">Reference proteome</keyword>